<protein>
    <submittedName>
        <fullName evidence="13">SusC/RagA family TonB-linked outer membrane protein</fullName>
    </submittedName>
</protein>
<dbReference type="InterPro" id="IPR012910">
    <property type="entry name" value="Plug_dom"/>
</dbReference>
<reference evidence="14" key="1">
    <citation type="journal article" date="2019" name="Int. J. Syst. Evol. Microbiol.">
        <title>The Global Catalogue of Microorganisms (GCM) 10K type strain sequencing project: providing services to taxonomists for standard genome sequencing and annotation.</title>
        <authorList>
            <consortium name="The Broad Institute Genomics Platform"/>
            <consortium name="The Broad Institute Genome Sequencing Center for Infectious Disease"/>
            <person name="Wu L."/>
            <person name="Ma J."/>
        </authorList>
    </citation>
    <scope>NUCLEOTIDE SEQUENCE [LARGE SCALE GENOMIC DNA]</scope>
    <source>
        <strain evidence="14">JCM 17452</strain>
    </source>
</reference>
<proteinExistence type="inferred from homology"/>
<keyword evidence="2 8" id="KW-0813">Transport</keyword>
<dbReference type="InterPro" id="IPR008969">
    <property type="entry name" value="CarboxyPept-like_regulatory"/>
</dbReference>
<evidence type="ECO:0000256" key="1">
    <source>
        <dbReference type="ARBA" id="ARBA00004571"/>
    </source>
</evidence>
<dbReference type="SUPFAM" id="SSF49464">
    <property type="entry name" value="Carboxypeptidase regulatory domain-like"/>
    <property type="match status" value="1"/>
</dbReference>
<dbReference type="InterPro" id="IPR037066">
    <property type="entry name" value="Plug_dom_sf"/>
</dbReference>
<comment type="subcellular location">
    <subcellularLocation>
        <location evidence="1 8">Cell outer membrane</location>
        <topology evidence="1 8">Multi-pass membrane protein</topology>
    </subcellularLocation>
</comment>
<dbReference type="InterPro" id="IPR023996">
    <property type="entry name" value="TonB-dep_OMP_SusC/RagA"/>
</dbReference>
<dbReference type="Pfam" id="PF07715">
    <property type="entry name" value="Plug"/>
    <property type="match status" value="1"/>
</dbReference>
<keyword evidence="14" id="KW-1185">Reference proteome</keyword>
<dbReference type="Pfam" id="PF13715">
    <property type="entry name" value="CarbopepD_reg_2"/>
    <property type="match status" value="1"/>
</dbReference>
<dbReference type="EMBL" id="BAABAV010000001">
    <property type="protein sequence ID" value="GAA4268839.1"/>
    <property type="molecule type" value="Genomic_DNA"/>
</dbReference>
<comment type="similarity">
    <text evidence="8 9">Belongs to the TonB-dependent receptor family.</text>
</comment>
<evidence type="ECO:0000256" key="3">
    <source>
        <dbReference type="ARBA" id="ARBA00022452"/>
    </source>
</evidence>
<dbReference type="Gene3D" id="2.40.170.20">
    <property type="entry name" value="TonB-dependent receptor, beta-barrel domain"/>
    <property type="match status" value="1"/>
</dbReference>
<evidence type="ECO:0000259" key="12">
    <source>
        <dbReference type="Pfam" id="PF07715"/>
    </source>
</evidence>
<dbReference type="Proteomes" id="UP001500027">
    <property type="component" value="Unassembled WGS sequence"/>
</dbReference>
<feature type="domain" description="TonB-dependent receptor plug" evidence="12">
    <location>
        <begin position="114"/>
        <end position="240"/>
    </location>
</feature>
<keyword evidence="4 8" id="KW-0812">Transmembrane</keyword>
<evidence type="ECO:0000256" key="10">
    <source>
        <dbReference type="SAM" id="SignalP"/>
    </source>
</evidence>
<dbReference type="InterPro" id="IPR039426">
    <property type="entry name" value="TonB-dep_rcpt-like"/>
</dbReference>
<evidence type="ECO:0000256" key="5">
    <source>
        <dbReference type="ARBA" id="ARBA00023077"/>
    </source>
</evidence>
<keyword evidence="3 8" id="KW-1134">Transmembrane beta strand</keyword>
<evidence type="ECO:0000313" key="13">
    <source>
        <dbReference type="EMBL" id="GAA4268839.1"/>
    </source>
</evidence>
<evidence type="ECO:0000259" key="11">
    <source>
        <dbReference type="Pfam" id="PF00593"/>
    </source>
</evidence>
<sequence length="1030" mass="110654">MKIKLLKNLTLLGFVLFGVFAYAQTVSGVVSDNSGPLPGVNVFVKGTTIGAQTDFDGIYKLENVSSDAVIVFSFLGFKTQEVAVGNQTTINVTLEEDTAQLDEVVIIGYGTTTVKDATGSVASVKAEDFNKGVIASPEQLIQGKTAGVQIVQSSGQPGAAVNIRIRGTASIRSGNNPLFVVDGVPLAGDSTSADGADIGFGSSSASNPLNFINPNDIESISVLKDASSTAIYGSRGANGVVIITTKSGKGVQGDRWEFNQTISVSKDRERYDLLNGPEFLQAVQQYGGDPVGADYGNNTDWQDYLLQTAVSNNTSLAYSNSYENGNVRATFGYGLQNGIIRNSGLERITARVNANHRFFDDKLKVGIQSTWSQENNFGPGLSGSAGFQGDLLGAAYSANPTWPTDPDFAETNGLISPATFFNYVSSNTETSRILLNGFADYQISSEFSAKLNLGYDKSNSTRDIAGSALARNIGDGIFGEGRAYKGDVNTENQLLELTVNYKKEFGNSKLDVLAGYSFQSFNRNGFDATGWGFGTLALQEMYSDMETAIDLVGGGIQGGYQQYGYTSNGVFVNRLFPTPATTNQGGPAGVPVKSLAVNTYDVTDELQSYFARINYTIADKYLFTGTIRADGSSKFGGSNQYGYFPSGAVAWKINEEDFIGDNVSTLKIRLSAGITGNQDGLGYGNFIQRERFAGAGIENNGNINVPGLSTVSFANPDLRWEETVSYGAGIDFGFNNDRLSGSIDVYRRETNDLLFLIQAAQPSPQPTFFQNLDATLLNQGLEFSIDYDVIYEDDLTWNVNFNMAYNENELQDFGGLIPAGTIYGQGLSQAFSQILAGGQPLFSYFLREFEGFDSNGQPIGDNQTFVGKSALPDVTGGFSTSVTYKNWDFSAYFNAQFGGYNYFNTENALFTAGSIAGGRNVTRNVLTNGEAGNAEAAVSTRFLYKSDFIRFQNATLGYNFDLKEGAAFTNLRLYVNGQNLFVITDYPGLDPEVSTSAANSGLLNGLPTAGIDYAAYPNPRTITLGLNAQF</sequence>
<dbReference type="Pfam" id="PF00593">
    <property type="entry name" value="TonB_dep_Rec_b-barrel"/>
    <property type="match status" value="1"/>
</dbReference>
<evidence type="ECO:0000256" key="7">
    <source>
        <dbReference type="ARBA" id="ARBA00023237"/>
    </source>
</evidence>
<evidence type="ECO:0000256" key="6">
    <source>
        <dbReference type="ARBA" id="ARBA00023136"/>
    </source>
</evidence>
<accession>A0ABP8E9F4</accession>
<feature type="domain" description="TonB-dependent receptor-like beta-barrel" evidence="11">
    <location>
        <begin position="449"/>
        <end position="980"/>
    </location>
</feature>
<comment type="caution">
    <text evidence="13">The sequence shown here is derived from an EMBL/GenBank/DDBJ whole genome shotgun (WGS) entry which is preliminary data.</text>
</comment>
<evidence type="ECO:0000256" key="2">
    <source>
        <dbReference type="ARBA" id="ARBA00022448"/>
    </source>
</evidence>
<feature type="signal peptide" evidence="10">
    <location>
        <begin position="1"/>
        <end position="23"/>
    </location>
</feature>
<dbReference type="SUPFAM" id="SSF56935">
    <property type="entry name" value="Porins"/>
    <property type="match status" value="1"/>
</dbReference>
<keyword evidence="10" id="KW-0732">Signal</keyword>
<keyword evidence="7 8" id="KW-0998">Cell outer membrane</keyword>
<keyword evidence="5 9" id="KW-0798">TonB box</keyword>
<evidence type="ECO:0000256" key="8">
    <source>
        <dbReference type="PROSITE-ProRule" id="PRU01360"/>
    </source>
</evidence>
<gene>
    <name evidence="13" type="ORF">GCM10022257_09400</name>
</gene>
<dbReference type="Gene3D" id="2.60.40.1120">
    <property type="entry name" value="Carboxypeptidase-like, regulatory domain"/>
    <property type="match status" value="1"/>
</dbReference>
<organism evidence="13 14">
    <name type="scientific">Hyunsoonleella aestuarii</name>
    <dbReference type="NCBI Taxonomy" id="912802"/>
    <lineage>
        <taxon>Bacteria</taxon>
        <taxon>Pseudomonadati</taxon>
        <taxon>Bacteroidota</taxon>
        <taxon>Flavobacteriia</taxon>
        <taxon>Flavobacteriales</taxon>
        <taxon>Flavobacteriaceae</taxon>
    </lineage>
</organism>
<dbReference type="InterPro" id="IPR000531">
    <property type="entry name" value="Beta-barrel_TonB"/>
</dbReference>
<dbReference type="InterPro" id="IPR023997">
    <property type="entry name" value="TonB-dep_OMP_SusC/RagA_CS"/>
</dbReference>
<name>A0ABP8E9F4_9FLAO</name>
<dbReference type="PROSITE" id="PS52016">
    <property type="entry name" value="TONB_DEPENDENT_REC_3"/>
    <property type="match status" value="1"/>
</dbReference>
<evidence type="ECO:0000256" key="4">
    <source>
        <dbReference type="ARBA" id="ARBA00022692"/>
    </source>
</evidence>
<dbReference type="NCBIfam" id="TIGR04056">
    <property type="entry name" value="OMP_RagA_SusC"/>
    <property type="match status" value="1"/>
</dbReference>
<feature type="chain" id="PRO_5046534988" evidence="10">
    <location>
        <begin position="24"/>
        <end position="1030"/>
    </location>
</feature>
<evidence type="ECO:0000313" key="14">
    <source>
        <dbReference type="Proteomes" id="UP001500027"/>
    </source>
</evidence>
<keyword evidence="6 8" id="KW-0472">Membrane</keyword>
<dbReference type="Gene3D" id="2.170.130.10">
    <property type="entry name" value="TonB-dependent receptor, plug domain"/>
    <property type="match status" value="1"/>
</dbReference>
<dbReference type="NCBIfam" id="TIGR04057">
    <property type="entry name" value="SusC_RagA_signa"/>
    <property type="match status" value="1"/>
</dbReference>
<dbReference type="InterPro" id="IPR036942">
    <property type="entry name" value="Beta-barrel_TonB_sf"/>
</dbReference>
<evidence type="ECO:0000256" key="9">
    <source>
        <dbReference type="RuleBase" id="RU003357"/>
    </source>
</evidence>
<dbReference type="RefSeq" id="WP_139001226.1">
    <property type="nucleotide sequence ID" value="NZ_BAABAV010000001.1"/>
</dbReference>